<keyword evidence="3" id="KW-0554">One-carbon metabolism</keyword>
<evidence type="ECO:0000313" key="7">
    <source>
        <dbReference type="EMBL" id="QHS98863.1"/>
    </source>
</evidence>
<keyword evidence="4" id="KW-0521">NADP</keyword>
<dbReference type="GO" id="GO:0050661">
    <property type="term" value="F:NADP binding"/>
    <property type="evidence" value="ECO:0007669"/>
    <property type="project" value="InterPro"/>
</dbReference>
<dbReference type="GO" id="GO:0006730">
    <property type="term" value="P:one-carbon metabolic process"/>
    <property type="evidence" value="ECO:0007669"/>
    <property type="project" value="UniProtKB-KW"/>
</dbReference>
<dbReference type="SUPFAM" id="SSF53597">
    <property type="entry name" value="Dihydrofolate reductase-like"/>
    <property type="match status" value="1"/>
</dbReference>
<comment type="pathway">
    <text evidence="1">Cofactor biosynthesis; tetrahydrofolate biosynthesis; 5,6,7,8-tetrahydrofolate from 7,8-dihydrofolate: step 1/1.</text>
</comment>
<dbReference type="InterPro" id="IPR001796">
    <property type="entry name" value="DHFR_dom"/>
</dbReference>
<feature type="domain" description="DHFR" evidence="6">
    <location>
        <begin position="2"/>
        <end position="185"/>
    </location>
</feature>
<evidence type="ECO:0000256" key="2">
    <source>
        <dbReference type="ARBA" id="ARBA00012856"/>
    </source>
</evidence>
<evidence type="ECO:0000259" key="6">
    <source>
        <dbReference type="PROSITE" id="PS51330"/>
    </source>
</evidence>
<dbReference type="GO" id="GO:0005739">
    <property type="term" value="C:mitochondrion"/>
    <property type="evidence" value="ECO:0007669"/>
    <property type="project" value="TreeGrafter"/>
</dbReference>
<dbReference type="GO" id="GO:0004146">
    <property type="term" value="F:dihydrofolate reductase activity"/>
    <property type="evidence" value="ECO:0007669"/>
    <property type="project" value="UniProtKB-EC"/>
</dbReference>
<evidence type="ECO:0000256" key="4">
    <source>
        <dbReference type="ARBA" id="ARBA00022857"/>
    </source>
</evidence>
<dbReference type="PANTHER" id="PTHR48069">
    <property type="entry name" value="DIHYDROFOLATE REDUCTASE"/>
    <property type="match status" value="1"/>
</dbReference>
<dbReference type="InterPro" id="IPR024072">
    <property type="entry name" value="DHFR-like_dom_sf"/>
</dbReference>
<sequence length="185" mass="21814">MKFNLIVSMCKKTRGIGYLNLLPWKLENDMKRFVKLTTGNKNNCVIMGKNTWDSLPKKPLKNRKNIILSSSMQKFKQVNYNQIKKQQVCSYNNIPDLLFALENNNIDECWVIGGEKIYKEFLDLNIVSKIYITQILNKDTKPYDTFLPPLSKDYKLIEKRALITETRIVGPIVKKENYFYEIYQK</sequence>
<dbReference type="GO" id="GO:0046654">
    <property type="term" value="P:tetrahydrofolate biosynthetic process"/>
    <property type="evidence" value="ECO:0007669"/>
    <property type="project" value="InterPro"/>
</dbReference>
<name>A0A6C0C5Q3_9ZZZZ</name>
<dbReference type="PRINTS" id="PR00070">
    <property type="entry name" value="DHFR"/>
</dbReference>
<organism evidence="7">
    <name type="scientific">viral metagenome</name>
    <dbReference type="NCBI Taxonomy" id="1070528"/>
    <lineage>
        <taxon>unclassified sequences</taxon>
        <taxon>metagenomes</taxon>
        <taxon>organismal metagenomes</taxon>
    </lineage>
</organism>
<proteinExistence type="predicted"/>
<protein>
    <recommendedName>
        <fullName evidence="2">dihydrofolate reductase</fullName>
        <ecNumber evidence="2">1.5.1.3</ecNumber>
    </recommendedName>
</protein>
<dbReference type="GO" id="GO:0046452">
    <property type="term" value="P:dihydrofolate metabolic process"/>
    <property type="evidence" value="ECO:0007669"/>
    <property type="project" value="TreeGrafter"/>
</dbReference>
<dbReference type="CDD" id="cd00209">
    <property type="entry name" value="DHFR"/>
    <property type="match status" value="1"/>
</dbReference>
<dbReference type="PROSITE" id="PS51330">
    <property type="entry name" value="DHFR_2"/>
    <property type="match status" value="1"/>
</dbReference>
<keyword evidence="5" id="KW-0560">Oxidoreductase</keyword>
<reference evidence="7" key="1">
    <citation type="journal article" date="2020" name="Nature">
        <title>Giant virus diversity and host interactions through global metagenomics.</title>
        <authorList>
            <person name="Schulz F."/>
            <person name="Roux S."/>
            <person name="Paez-Espino D."/>
            <person name="Jungbluth S."/>
            <person name="Walsh D.A."/>
            <person name="Denef V.J."/>
            <person name="McMahon K.D."/>
            <person name="Konstantinidis K.T."/>
            <person name="Eloe-Fadrosh E.A."/>
            <person name="Kyrpides N.C."/>
            <person name="Woyke T."/>
        </authorList>
    </citation>
    <scope>NUCLEOTIDE SEQUENCE</scope>
    <source>
        <strain evidence="7">GVMAG-M-3300020185-18</strain>
    </source>
</reference>
<dbReference type="GO" id="GO:0046655">
    <property type="term" value="P:folic acid metabolic process"/>
    <property type="evidence" value="ECO:0007669"/>
    <property type="project" value="TreeGrafter"/>
</dbReference>
<accession>A0A6C0C5Q3</accession>
<dbReference type="AlphaFoldDB" id="A0A6C0C5Q3"/>
<dbReference type="InterPro" id="IPR012259">
    <property type="entry name" value="DHFR"/>
</dbReference>
<evidence type="ECO:0000256" key="1">
    <source>
        <dbReference type="ARBA" id="ARBA00004903"/>
    </source>
</evidence>
<dbReference type="Gene3D" id="3.40.430.10">
    <property type="entry name" value="Dihydrofolate Reductase, subunit A"/>
    <property type="match status" value="1"/>
</dbReference>
<dbReference type="InterPro" id="IPR017925">
    <property type="entry name" value="DHFR_CS"/>
</dbReference>
<dbReference type="PANTHER" id="PTHR48069:SF3">
    <property type="entry name" value="DIHYDROFOLATE REDUCTASE"/>
    <property type="match status" value="1"/>
</dbReference>
<dbReference type="EMBL" id="MN739326">
    <property type="protein sequence ID" value="QHS98863.1"/>
    <property type="molecule type" value="Genomic_DNA"/>
</dbReference>
<dbReference type="Pfam" id="PF00186">
    <property type="entry name" value="DHFR_1"/>
    <property type="match status" value="1"/>
</dbReference>
<evidence type="ECO:0000256" key="5">
    <source>
        <dbReference type="ARBA" id="ARBA00023002"/>
    </source>
</evidence>
<dbReference type="EC" id="1.5.1.3" evidence="2"/>
<dbReference type="PROSITE" id="PS00075">
    <property type="entry name" value="DHFR_1"/>
    <property type="match status" value="1"/>
</dbReference>
<evidence type="ECO:0000256" key="3">
    <source>
        <dbReference type="ARBA" id="ARBA00022563"/>
    </source>
</evidence>